<dbReference type="PANTHER" id="PTHR12526:SF630">
    <property type="entry name" value="GLYCOSYLTRANSFERASE"/>
    <property type="match status" value="1"/>
</dbReference>
<proteinExistence type="predicted"/>
<accession>A0ABQ0E5K0</accession>
<keyword evidence="3" id="KW-1185">Reference proteome</keyword>
<dbReference type="Pfam" id="PF00534">
    <property type="entry name" value="Glycos_transf_1"/>
    <property type="match status" value="1"/>
</dbReference>
<dbReference type="PANTHER" id="PTHR12526">
    <property type="entry name" value="GLYCOSYLTRANSFERASE"/>
    <property type="match status" value="1"/>
</dbReference>
<feature type="domain" description="Glycosyl transferase family 1" evidence="1">
    <location>
        <begin position="125"/>
        <end position="281"/>
    </location>
</feature>
<dbReference type="Proteomes" id="UP001628192">
    <property type="component" value="Unassembled WGS sequence"/>
</dbReference>
<comment type="caution">
    <text evidence="2">The sequence shown here is derived from an EMBL/GenBank/DDBJ whole genome shotgun (WGS) entry which is preliminary data.</text>
</comment>
<evidence type="ECO:0000313" key="2">
    <source>
        <dbReference type="EMBL" id="GAB1253010.1"/>
    </source>
</evidence>
<evidence type="ECO:0000259" key="1">
    <source>
        <dbReference type="Pfam" id="PF00534"/>
    </source>
</evidence>
<gene>
    <name evidence="2" type="ORF">Defa_04970</name>
</gene>
<evidence type="ECO:0000313" key="3">
    <source>
        <dbReference type="Proteomes" id="UP001628192"/>
    </source>
</evidence>
<reference evidence="2 3" key="1">
    <citation type="journal article" date="2025" name="Int. J. Syst. Evol. Microbiol.">
        <title>Desulfovibrio falkowii sp. nov., Porphyromonas miyakawae sp. nov., Mediterraneibacter flintii sp. nov. and Owariibacterium komagatae gen. nov., sp. nov., isolated from human faeces.</title>
        <authorList>
            <person name="Hamaguchi T."/>
            <person name="Ohara M."/>
            <person name="Hisatomi A."/>
            <person name="Sekiguchi K."/>
            <person name="Takeda J.I."/>
            <person name="Ueyama J."/>
            <person name="Ito M."/>
            <person name="Nishiwaki H."/>
            <person name="Ogi T."/>
            <person name="Hirayama M."/>
            <person name="Ohkuma M."/>
            <person name="Sakamoto M."/>
            <person name="Ohno K."/>
        </authorList>
    </citation>
    <scope>NUCLEOTIDE SEQUENCE [LARGE SCALE GENOMIC DNA]</scope>
    <source>
        <strain evidence="2 3">13CB8C</strain>
    </source>
</reference>
<dbReference type="Gene3D" id="3.40.50.2000">
    <property type="entry name" value="Glycogen Phosphorylase B"/>
    <property type="match status" value="2"/>
</dbReference>
<dbReference type="EMBL" id="BAAFSG010000001">
    <property type="protein sequence ID" value="GAB1253010.1"/>
    <property type="molecule type" value="Genomic_DNA"/>
</dbReference>
<protein>
    <recommendedName>
        <fullName evidence="1">Glycosyl transferase family 1 domain-containing protein</fullName>
    </recommendedName>
</protein>
<organism evidence="2 3">
    <name type="scientific">Desulfovibrio falkowii</name>
    <dbReference type="NCBI Taxonomy" id="3136602"/>
    <lineage>
        <taxon>Bacteria</taxon>
        <taxon>Pseudomonadati</taxon>
        <taxon>Thermodesulfobacteriota</taxon>
        <taxon>Desulfovibrionia</taxon>
        <taxon>Desulfovibrionales</taxon>
        <taxon>Desulfovibrionaceae</taxon>
        <taxon>Desulfovibrio</taxon>
    </lineage>
</organism>
<dbReference type="InterPro" id="IPR001296">
    <property type="entry name" value="Glyco_trans_1"/>
</dbReference>
<dbReference type="CDD" id="cd03811">
    <property type="entry name" value="GT4_GT28_WabH-like"/>
    <property type="match status" value="1"/>
</dbReference>
<name>A0ABQ0E5K0_9BACT</name>
<dbReference type="SUPFAM" id="SSF53756">
    <property type="entry name" value="UDP-Glycosyltransferase/glycogen phosphorylase"/>
    <property type="match status" value="1"/>
</dbReference>
<sequence length="317" mass="35377">MLYHLLRVKDITRMSNTVIGSLELQSLFIAGLFAPGRAIGWLHKDLSGYLEQRGNIYKRLYRILFGWAASRCKTVVCVSDGIVRSSQQLFPCLKEKFIRIHNPIDLDAIRTASKSPLPKNVESFINKFPTIIGVGRLEWQKNFSLLLDAHALLLQRGFEVGCCIVGEGSERELLEAKAAELGTSEYVLLPGFLNPYPVMSCGRVLAQSSHFEGLPLVLVEALALGVPVVAVDCPSGPSEILDSGRYGILTPPDAVKLAEGIEHYLLHEALEKERDRLRKRAECFSLARLFPVWLNLLYPSNQRVDKDGNKHTRVGLQ</sequence>